<reference evidence="3 4" key="1">
    <citation type="journal article" date="2021" name="Genome Biol. Evol.">
        <title>Complete Genome Sequencing of a Novel Gloeobacter Species from a Waterfall Cave in Mexico.</title>
        <authorList>
            <person name="Saw J.H."/>
            <person name="Cardona T."/>
            <person name="Montejano G."/>
        </authorList>
    </citation>
    <scope>NUCLEOTIDE SEQUENCE [LARGE SCALE GENOMIC DNA]</scope>
    <source>
        <strain evidence="3">MG652769</strain>
    </source>
</reference>
<proteinExistence type="inferred from homology"/>
<dbReference type="EMBL" id="CP063845">
    <property type="protein sequence ID" value="UFP94678.1"/>
    <property type="molecule type" value="Genomic_DNA"/>
</dbReference>
<evidence type="ECO:0000313" key="4">
    <source>
        <dbReference type="Proteomes" id="UP001054846"/>
    </source>
</evidence>
<comment type="similarity">
    <text evidence="1">Belongs to the PemK/MazF family.</text>
</comment>
<evidence type="ECO:0000256" key="1">
    <source>
        <dbReference type="ARBA" id="ARBA00007521"/>
    </source>
</evidence>
<name>A0ABY3PLW5_9CYAN</name>
<protein>
    <submittedName>
        <fullName evidence="3">Type II toxin-antitoxin system PemK/MazF family toxin</fullName>
    </submittedName>
</protein>
<dbReference type="InterPro" id="IPR011067">
    <property type="entry name" value="Plasmid_toxin/cell-grow_inhib"/>
</dbReference>
<accession>A0ABY3PLW5</accession>
<dbReference type="Pfam" id="PF02452">
    <property type="entry name" value="PemK_toxin"/>
    <property type="match status" value="1"/>
</dbReference>
<dbReference type="InterPro" id="IPR003477">
    <property type="entry name" value="PemK-like"/>
</dbReference>
<dbReference type="Gene3D" id="2.30.30.110">
    <property type="match status" value="1"/>
</dbReference>
<organism evidence="3 4">
    <name type="scientific">Gloeobacter morelensis MG652769</name>
    <dbReference type="NCBI Taxonomy" id="2781736"/>
    <lineage>
        <taxon>Bacteria</taxon>
        <taxon>Bacillati</taxon>
        <taxon>Cyanobacteriota</taxon>
        <taxon>Cyanophyceae</taxon>
        <taxon>Gloeobacterales</taxon>
        <taxon>Gloeobacteraceae</taxon>
        <taxon>Gloeobacter</taxon>
        <taxon>Gloeobacter morelensis</taxon>
    </lineage>
</organism>
<sequence length="121" mass="13300">MTLAVGDIVIARFPEQDPQGHEQEGLRPAVVVGNPEVLGKPRFAITVVIPLTSYRAQSWVEASPALYPRLKAGEGSLPQESVALLEQIRALDRSRVVRYLGMLNPRQYKAIRSGLKRLLGG</sequence>
<dbReference type="PANTHER" id="PTHR33988:SF3">
    <property type="entry name" value="ENDORIBONUCLEASE TOXIN CHPB-RELATED"/>
    <property type="match status" value="1"/>
</dbReference>
<evidence type="ECO:0000256" key="2">
    <source>
        <dbReference type="ARBA" id="ARBA00022649"/>
    </source>
</evidence>
<dbReference type="Proteomes" id="UP001054846">
    <property type="component" value="Chromosome"/>
</dbReference>
<gene>
    <name evidence="3" type="ORF">ISF26_23625</name>
</gene>
<dbReference type="PANTHER" id="PTHR33988">
    <property type="entry name" value="ENDORIBONUCLEASE MAZF-RELATED"/>
    <property type="match status" value="1"/>
</dbReference>
<evidence type="ECO:0000313" key="3">
    <source>
        <dbReference type="EMBL" id="UFP94678.1"/>
    </source>
</evidence>
<dbReference type="RefSeq" id="WP_230841729.1">
    <property type="nucleotide sequence ID" value="NZ_CP063845.1"/>
</dbReference>
<dbReference type="SUPFAM" id="SSF50118">
    <property type="entry name" value="Cell growth inhibitor/plasmid maintenance toxic component"/>
    <property type="match status" value="1"/>
</dbReference>
<keyword evidence="2" id="KW-1277">Toxin-antitoxin system</keyword>
<keyword evidence="4" id="KW-1185">Reference proteome</keyword>